<evidence type="ECO:0000313" key="2">
    <source>
        <dbReference type="Proteomes" id="UP000580517"/>
    </source>
</evidence>
<proteinExistence type="predicted"/>
<evidence type="ECO:0008006" key="3">
    <source>
        <dbReference type="Google" id="ProtNLM"/>
    </source>
</evidence>
<evidence type="ECO:0000313" key="1">
    <source>
        <dbReference type="EMBL" id="NYT37457.1"/>
    </source>
</evidence>
<gene>
    <name evidence="1" type="ORF">H0A68_11285</name>
</gene>
<name>A0A853FBY3_9BURK</name>
<sequence length="59" mass="6457">MTDRDLDKSYTALCEAVTRIGEHRAPLFLAMLALSLIARQDSADQALALIRQAEQGAVQ</sequence>
<comment type="caution">
    <text evidence="1">The sequence shown here is derived from an EMBL/GenBank/DDBJ whole genome shotgun (WGS) entry which is preliminary data.</text>
</comment>
<reference evidence="1 2" key="1">
    <citation type="submission" date="2020-07" db="EMBL/GenBank/DDBJ databases">
        <title>Taxonomic revisions and descriptions of new bacterial species based on genomic comparisons in the high-G+C-content subgroup of the family Alcaligenaceae.</title>
        <authorList>
            <person name="Szabo A."/>
            <person name="Felfoldi T."/>
        </authorList>
    </citation>
    <scope>NUCLEOTIDE SEQUENCE [LARGE SCALE GENOMIC DNA]</scope>
    <source>
        <strain evidence="1 2">DSM 25264</strain>
    </source>
</reference>
<organism evidence="1 2">
    <name type="scientific">Allopusillimonas soli</name>
    <dbReference type="NCBI Taxonomy" id="659016"/>
    <lineage>
        <taxon>Bacteria</taxon>
        <taxon>Pseudomonadati</taxon>
        <taxon>Pseudomonadota</taxon>
        <taxon>Betaproteobacteria</taxon>
        <taxon>Burkholderiales</taxon>
        <taxon>Alcaligenaceae</taxon>
        <taxon>Allopusillimonas</taxon>
    </lineage>
</organism>
<dbReference type="EMBL" id="JACCEW010000003">
    <property type="protein sequence ID" value="NYT37457.1"/>
    <property type="molecule type" value="Genomic_DNA"/>
</dbReference>
<dbReference type="AlphaFoldDB" id="A0A853FBY3"/>
<accession>A0A853FBY3</accession>
<keyword evidence="2" id="KW-1185">Reference proteome</keyword>
<protein>
    <recommendedName>
        <fullName evidence="3">DUF2783 domain-containing protein</fullName>
    </recommendedName>
</protein>
<dbReference type="RefSeq" id="WP_129969400.1">
    <property type="nucleotide sequence ID" value="NZ_JACCEW010000003.1"/>
</dbReference>
<dbReference type="Proteomes" id="UP000580517">
    <property type="component" value="Unassembled WGS sequence"/>
</dbReference>
<dbReference type="OrthoDB" id="8705843at2"/>